<protein>
    <recommendedName>
        <fullName evidence="3">DCD domain-containing protein</fullName>
    </recommendedName>
</protein>
<dbReference type="SMART" id="SM00767">
    <property type="entry name" value="DCD"/>
    <property type="match status" value="1"/>
</dbReference>
<keyword evidence="2" id="KW-0732">Signal</keyword>
<feature type="signal peptide" evidence="2">
    <location>
        <begin position="1"/>
        <end position="19"/>
    </location>
</feature>
<dbReference type="Pfam" id="PF10539">
    <property type="entry name" value="Dev_Cell_Death"/>
    <property type="match status" value="1"/>
</dbReference>
<dbReference type="PANTHER" id="PTHR46034:SF7">
    <property type="entry name" value="INFLUENZA VIRUS NS1A-BINDING PROTEIN"/>
    <property type="match status" value="1"/>
</dbReference>
<organism evidence="4">
    <name type="scientific">Oryza sativa subsp. japonica</name>
    <name type="common">Rice</name>
    <dbReference type="NCBI Taxonomy" id="39947"/>
    <lineage>
        <taxon>Eukaryota</taxon>
        <taxon>Viridiplantae</taxon>
        <taxon>Streptophyta</taxon>
        <taxon>Embryophyta</taxon>
        <taxon>Tracheophyta</taxon>
        <taxon>Spermatophyta</taxon>
        <taxon>Magnoliopsida</taxon>
        <taxon>Liliopsida</taxon>
        <taxon>Poales</taxon>
        <taxon>Poaceae</taxon>
        <taxon>BOP clade</taxon>
        <taxon>Oryzoideae</taxon>
        <taxon>Oryzeae</taxon>
        <taxon>Oryzinae</taxon>
        <taxon>Oryza</taxon>
        <taxon>Oryza sativa</taxon>
    </lineage>
</organism>
<feature type="region of interest" description="Disordered" evidence="1">
    <location>
        <begin position="474"/>
        <end position="494"/>
    </location>
</feature>
<dbReference type="InterPro" id="IPR006652">
    <property type="entry name" value="Kelch_1"/>
</dbReference>
<feature type="region of interest" description="Disordered" evidence="1">
    <location>
        <begin position="546"/>
        <end position="580"/>
    </location>
</feature>
<reference evidence="4" key="1">
    <citation type="journal article" date="2005" name="PLoS Biol.">
        <title>The genomes of Oryza sativa: a history of duplications.</title>
        <authorList>
            <person name="Yu J."/>
            <person name="Wang J."/>
            <person name="Lin W."/>
            <person name="Li S."/>
            <person name="Li H."/>
            <person name="Zhou J."/>
            <person name="Ni P."/>
            <person name="Dong W."/>
            <person name="Hu S."/>
            <person name="Zeng C."/>
            <person name="Zhang J."/>
            <person name="Zhang Y."/>
            <person name="Li R."/>
            <person name="Xu Z."/>
            <person name="Li S."/>
            <person name="Li X."/>
            <person name="Zheng H."/>
            <person name="Cong L."/>
            <person name="Lin L."/>
            <person name="Yin J."/>
            <person name="Geng J."/>
            <person name="Li G."/>
            <person name="Shi J."/>
            <person name="Liu J."/>
            <person name="Lv H."/>
            <person name="Li J."/>
            <person name="Wang J."/>
            <person name="Deng Y."/>
            <person name="Ran L."/>
            <person name="Shi X."/>
            <person name="Wang X."/>
            <person name="Wu Q."/>
            <person name="Li C."/>
            <person name="Ren X."/>
            <person name="Wang J."/>
            <person name="Wang X."/>
            <person name="Li D."/>
            <person name="Liu D."/>
            <person name="Zhang X."/>
            <person name="Ji Z."/>
            <person name="Zhao W."/>
            <person name="Sun Y."/>
            <person name="Zhang Z."/>
            <person name="Bao J."/>
            <person name="Han Y."/>
            <person name="Dong L."/>
            <person name="Ji J."/>
            <person name="Chen P."/>
            <person name="Wu S."/>
            <person name="Liu J."/>
            <person name="Xiao Y."/>
            <person name="Bu D."/>
            <person name="Tan J."/>
            <person name="Yang L."/>
            <person name="Ye C."/>
            <person name="Zhang J."/>
            <person name="Xu J."/>
            <person name="Zhou Y."/>
            <person name="Yu Y."/>
            <person name="Zhang B."/>
            <person name="Zhuang S."/>
            <person name="Wei H."/>
            <person name="Liu B."/>
            <person name="Lei M."/>
            <person name="Yu H."/>
            <person name="Li Y."/>
            <person name="Xu H."/>
            <person name="Wei S."/>
            <person name="He X."/>
            <person name="Fang L."/>
            <person name="Zhang Z."/>
            <person name="Zhang Y."/>
            <person name="Huang X."/>
            <person name="Su Z."/>
            <person name="Tong W."/>
            <person name="Li J."/>
            <person name="Tong Z."/>
            <person name="Li S."/>
            <person name="Ye J."/>
            <person name="Wang L."/>
            <person name="Fang L."/>
            <person name="Lei T."/>
            <person name="Chen C."/>
            <person name="Chen H."/>
            <person name="Xu Z."/>
            <person name="Li H."/>
            <person name="Huang H."/>
            <person name="Zhang F."/>
            <person name="Xu H."/>
            <person name="Li N."/>
            <person name="Zhao C."/>
            <person name="Li S."/>
            <person name="Dong L."/>
            <person name="Huang Y."/>
            <person name="Li L."/>
            <person name="Xi Y."/>
            <person name="Qi Q."/>
            <person name="Li W."/>
            <person name="Zhang B."/>
            <person name="Hu W."/>
            <person name="Zhang Y."/>
            <person name="Tian X."/>
            <person name="Jiao Y."/>
            <person name="Liang X."/>
            <person name="Jin J."/>
            <person name="Gao L."/>
            <person name="Zheng W."/>
            <person name="Hao B."/>
            <person name="Liu S."/>
            <person name="Wang W."/>
            <person name="Yuan L."/>
            <person name="Cao M."/>
            <person name="McDermott J."/>
            <person name="Samudrala R."/>
            <person name="Wang J."/>
            <person name="Wong G.K."/>
            <person name="Yang H."/>
        </authorList>
    </citation>
    <scope>NUCLEOTIDE SEQUENCE [LARGE SCALE GENOMIC DNA]</scope>
</reference>
<feature type="domain" description="DCD" evidence="3">
    <location>
        <begin position="72"/>
        <end position="205"/>
    </location>
</feature>
<dbReference type="Proteomes" id="UP000007752">
    <property type="component" value="Chromosome 5"/>
</dbReference>
<reference evidence="4" key="2">
    <citation type="submission" date="2008-12" db="EMBL/GenBank/DDBJ databases">
        <title>Improved gene annotation of the rice (Oryza sativa) genomes.</title>
        <authorList>
            <person name="Wang J."/>
            <person name="Li R."/>
            <person name="Fan W."/>
            <person name="Huang Q."/>
            <person name="Zhang J."/>
            <person name="Zhou Y."/>
            <person name="Hu Y."/>
            <person name="Zi S."/>
            <person name="Li J."/>
            <person name="Ni P."/>
            <person name="Zheng H."/>
            <person name="Zhang Y."/>
            <person name="Zhao M."/>
            <person name="Hao Q."/>
            <person name="McDermott J."/>
            <person name="Samudrala R."/>
            <person name="Kristiansen K."/>
            <person name="Wong G.K.-S."/>
        </authorList>
    </citation>
    <scope>NUCLEOTIDE SEQUENCE</scope>
</reference>
<proteinExistence type="predicted"/>
<dbReference type="HOGENOM" id="CLU_006099_0_0_1"/>
<dbReference type="Pfam" id="PF01344">
    <property type="entry name" value="Kelch_1"/>
    <property type="match status" value="5"/>
</dbReference>
<dbReference type="Gene3D" id="2.120.10.80">
    <property type="entry name" value="Kelch-type beta propeller"/>
    <property type="match status" value="2"/>
</dbReference>
<gene>
    <name evidence="4" type="ORF">OsJ_17249</name>
</gene>
<dbReference type="GO" id="GO:0034976">
    <property type="term" value="P:response to endoplasmic reticulum stress"/>
    <property type="evidence" value="ECO:0007669"/>
    <property type="project" value="InterPro"/>
</dbReference>
<dbReference type="AlphaFoldDB" id="B9FMN1"/>
<feature type="compositionally biased region" description="Basic and acidic residues" evidence="1">
    <location>
        <begin position="279"/>
        <end position="289"/>
    </location>
</feature>
<dbReference type="InterPro" id="IPR013989">
    <property type="entry name" value="Dev_and_cell_death_domain"/>
</dbReference>
<dbReference type="SMART" id="SM00612">
    <property type="entry name" value="Kelch"/>
    <property type="match status" value="5"/>
</dbReference>
<dbReference type="PROSITE" id="PS51222">
    <property type="entry name" value="DCD"/>
    <property type="match status" value="1"/>
</dbReference>
<dbReference type="EMBL" id="CM000142">
    <property type="protein sequence ID" value="EEE62456.1"/>
    <property type="molecule type" value="Genomic_DNA"/>
</dbReference>
<dbReference type="SUPFAM" id="SSF117281">
    <property type="entry name" value="Kelch motif"/>
    <property type="match status" value="1"/>
</dbReference>
<dbReference type="InterPro" id="IPR044832">
    <property type="entry name" value="NRP-like"/>
</dbReference>
<name>B9FMN1_ORYSJ</name>
<dbReference type="PANTHER" id="PTHR46034">
    <property type="match status" value="1"/>
</dbReference>
<feature type="region of interest" description="Disordered" evidence="1">
    <location>
        <begin position="222"/>
        <end position="289"/>
    </location>
</feature>
<evidence type="ECO:0000256" key="1">
    <source>
        <dbReference type="SAM" id="MobiDB-lite"/>
    </source>
</evidence>
<evidence type="ECO:0000256" key="2">
    <source>
        <dbReference type="SAM" id="SignalP"/>
    </source>
</evidence>
<evidence type="ECO:0000259" key="3">
    <source>
        <dbReference type="PROSITE" id="PS51222"/>
    </source>
</evidence>
<sequence length="1125" mass="122710">MFTSFVAVWFAEIFGGIDVFDDWVCVGVGFVWVEGFLRFGGVLEEREANGLTMQGQHLNSQTVDLARNLRENQLGGVIFGCKHNTIEECFEKQLFGLPSVHYSYVRNVKPGLPLFLFNYSDRKLHGIFEAASPGQMCIDPYAWSHDGSLRTSFPAQVRICTKTRYPPLMESQFRTVLGDNYYNHHHFYFELDHAQTKALIAVFKSLAPANFTQVPAVSSKRTIAPLPSTKRQAPVIPDQKKGSASPKDINPFSVLSQSGGAVKDNWADSDVENGSISRSSDEKESRELVSDWEDLDDNVLHGQLGLCSNPDEISQNSSYNSVAKGAEFVECSHLVVNPVNGGIQSSDGDMLVISDDVHSGAVGVDGIESGGQNEPDDVSIQPERLSILQKLKELFVLRQQAVLSDQNLAYSNSDEYAPEETQANVSLSCPEQCAPEEPQANTTPSCPELHVLEETQANVSLLCPEQYVPEEPQANASLSCPEQHVPEEPQANASLSCPEQHVLEETQPNVSLPCPGQYVPEEPQANASLSCPEQHVPEEIQANASLPCPDQHVPEEPQDDASFSCPEQHVPEETQTNASLPCPDQHVPEETQDDASFSCPEQHVPEETQANASLPCPGQHVPDNASLPCPEQHVPEETQINAGLSCPDQHLPEETKFNVSLAYPDQHVPEETQVTAGISCPDQHVPEETQVNASLPSPNQHVPEETKATAAISCPDQHVTQANASLSQHEFGAKVEDNTSLEQNQGNAELIKIVLDLIKKTDSLDMRQNKSHEEILSLKEVVKDSGTKVKQLEYRIDELQFKLDSSLSLVGDACDTLDKPSIFLIGGYNGVSWLSSLDAFSPEKDILVPLAPLSSARSYASVATLEGCIFVCGGGVGDSFGNTVECYNTMCNEWMACPCLNNKKGSLAAVSLDGKIYAIGGGDGIVTYSDVEMFDPFLGKWICSPSMMNSDSRKGSLGFFFFFSNVGGYQKTGRRFALGAAEMNSVIYATGGFDGFSYLQSAERYDPREGFWARLPSMNVRRGCHTVAALGGVLYAIGGYNGDRMVSSVEIFDPRRNSWRVGDPMNFPRGYASTVTLGDNVFVIGGLQSSEKFMDSVEVYNVKCGWSVPGFSSIGVRCFASAAVV</sequence>
<accession>B9FMN1</accession>
<feature type="chain" id="PRO_5002883984" description="DCD domain-containing protein" evidence="2">
    <location>
        <begin position="20"/>
        <end position="1125"/>
    </location>
</feature>
<dbReference type="InterPro" id="IPR015915">
    <property type="entry name" value="Kelch-typ_b-propeller"/>
</dbReference>
<feature type="region of interest" description="Disordered" evidence="1">
    <location>
        <begin position="417"/>
        <end position="445"/>
    </location>
</feature>
<evidence type="ECO:0000313" key="4">
    <source>
        <dbReference type="EMBL" id="EEE62456.1"/>
    </source>
</evidence>